<dbReference type="PANTHER" id="PTHR21521:SF0">
    <property type="entry name" value="AMUN, ISOFORM A"/>
    <property type="match status" value="1"/>
</dbReference>
<feature type="domain" description="Disease resistance protein At4g27190-like leucine-rich repeats" evidence="3">
    <location>
        <begin position="673"/>
        <end position="773"/>
    </location>
</feature>
<evidence type="ECO:0000259" key="2">
    <source>
        <dbReference type="Pfam" id="PF00931"/>
    </source>
</evidence>
<dbReference type="InterPro" id="IPR032675">
    <property type="entry name" value="LRR_dom_sf"/>
</dbReference>
<feature type="domain" description="NB-ARC" evidence="2">
    <location>
        <begin position="111"/>
        <end position="213"/>
    </location>
</feature>
<dbReference type="Pfam" id="PF23247">
    <property type="entry name" value="LRR_RPS2"/>
    <property type="match status" value="1"/>
</dbReference>
<dbReference type="AlphaFoldDB" id="A0A3S3M679"/>
<dbReference type="InterPro" id="IPR027417">
    <property type="entry name" value="P-loop_NTPase"/>
</dbReference>
<evidence type="ECO:0000313" key="5">
    <source>
        <dbReference type="Proteomes" id="UP000283530"/>
    </source>
</evidence>
<evidence type="ECO:0000313" key="4">
    <source>
        <dbReference type="EMBL" id="RWR73962.1"/>
    </source>
</evidence>
<dbReference type="InterPro" id="IPR002182">
    <property type="entry name" value="NB-ARC"/>
</dbReference>
<organism evidence="4 5">
    <name type="scientific">Cinnamomum micranthum f. kanehirae</name>
    <dbReference type="NCBI Taxonomy" id="337451"/>
    <lineage>
        <taxon>Eukaryota</taxon>
        <taxon>Viridiplantae</taxon>
        <taxon>Streptophyta</taxon>
        <taxon>Embryophyta</taxon>
        <taxon>Tracheophyta</taxon>
        <taxon>Spermatophyta</taxon>
        <taxon>Magnoliopsida</taxon>
        <taxon>Magnoliidae</taxon>
        <taxon>Laurales</taxon>
        <taxon>Lauraceae</taxon>
        <taxon>Cinnamomum</taxon>
    </lineage>
</organism>
<evidence type="ECO:0000259" key="3">
    <source>
        <dbReference type="Pfam" id="PF23247"/>
    </source>
</evidence>
<sequence length="956" mass="109379">MRQVMEEVQHQQPPLFDIIAKVRMLGIEALGEKMNMEIWSELPIDREWRRRIEDEARAARRELQIDHSQRRRVEDESKKATTSTQTGKSIDELWRRRIEDESKEARATRRWEVQRSIAQALGIDMVGAFMPSALQKRIFKALENKRFMLIVEDVWESIDFSKVGVPTPTNGSKLVITARSMQRLPNMEVRRLEEGKDDEELAKEEVWTLFRDESSDIAANLRSYSGLFTMDFVLEFFCYVSLFPPDVGVDGDRLIECLMLEGFMDDLLQVFESDDREMKIKEMGNALLKELAKRCMLLVTPNPTNTQFAAPSVEELVENYSLEGSSSYHVEMEPHIRDMIDSPKFLVRFDSGSENTFEAKNLEDTERIALSEDSTERLFQGPNVPPPNCPKLSTLFIRGASYHLQVIPDSFFQFMSQLRVLHLSYVRITSLSSSISFLSNLRLLELIDCGDLEALPSFSQVWGKLEVLNLNETTLRKIQETSFQNMQYVRRLHFSGASNLIRLSFRGCCSLQIFEIGIQSELEVLDLSGTVIKQFPSEMSQLERLRCLYLSDIKIRCVRFHADRFIYRQVYAQIKQVSVCHENQLEISGGNNFPYNIGDVLFVKESLYLHDNGFIVRVSNMGIDNLYNLRYCLIERCCQLDGIVVGGNKYVNALESLESLWAFELAKLTVVFSGEFGRGSFACLKNIHLHLCPKLVCCFHSSTCLQQLESLEIKFCGRLKVVFEEDGKEDLIAFPSLKTICLLQLPKLQSICSGSLPKLEQLKVKGCSKLEKIPLQVNKNPNAIPVEIRVWRDALASYQTRVESLSLARTDLVRLDDFYTKQLPLLLRQRNPTPYISKPELSTLMQWKLTRGKWRPRLMDFVSSLDEPQVQSASERAFQSLPDISKAITELTTLKGVGPATASAVLAAYAPEIAPFMSDEAMVAAIGSSKDYTLKQYLIFAEKLQTKAKVRFVILY</sequence>
<feature type="compositionally biased region" description="Basic and acidic residues" evidence="1">
    <location>
        <begin position="67"/>
        <end position="79"/>
    </location>
</feature>
<dbReference type="Gene3D" id="3.80.10.10">
    <property type="entry name" value="Ribonuclease Inhibitor"/>
    <property type="match status" value="2"/>
</dbReference>
<dbReference type="Pfam" id="PF00931">
    <property type="entry name" value="NB-ARC"/>
    <property type="match status" value="1"/>
</dbReference>
<dbReference type="GO" id="GO:0043531">
    <property type="term" value="F:ADP binding"/>
    <property type="evidence" value="ECO:0007669"/>
    <property type="project" value="InterPro"/>
</dbReference>
<comment type="caution">
    <text evidence="4">The sequence shown here is derived from an EMBL/GenBank/DDBJ whole genome shotgun (WGS) entry which is preliminary data.</text>
</comment>
<keyword evidence="5" id="KW-1185">Reference proteome</keyword>
<dbReference type="OrthoDB" id="122245at2759"/>
<accession>A0A3S3M679</accession>
<evidence type="ECO:0000256" key="1">
    <source>
        <dbReference type="SAM" id="MobiDB-lite"/>
    </source>
</evidence>
<feature type="region of interest" description="Disordered" evidence="1">
    <location>
        <begin position="67"/>
        <end position="88"/>
    </location>
</feature>
<dbReference type="PANTHER" id="PTHR21521">
    <property type="entry name" value="AMUN, ISOFORM A"/>
    <property type="match status" value="1"/>
</dbReference>
<dbReference type="STRING" id="337451.A0A3S3M679"/>
<dbReference type="Proteomes" id="UP000283530">
    <property type="component" value="Unassembled WGS sequence"/>
</dbReference>
<dbReference type="EMBL" id="QPKB01000001">
    <property type="protein sequence ID" value="RWR73962.1"/>
    <property type="molecule type" value="Genomic_DNA"/>
</dbReference>
<dbReference type="InterPro" id="IPR057135">
    <property type="entry name" value="At4g27190-like_LRR"/>
</dbReference>
<protein>
    <submittedName>
        <fullName evidence="4">DnaJ domain-containing protein</fullName>
    </submittedName>
</protein>
<reference evidence="4 5" key="1">
    <citation type="journal article" date="2019" name="Nat. Plants">
        <title>Stout camphor tree genome fills gaps in understanding of flowering plant genome evolution.</title>
        <authorList>
            <person name="Chaw S.M."/>
            <person name="Liu Y.C."/>
            <person name="Wu Y.W."/>
            <person name="Wang H.Y."/>
            <person name="Lin C.I."/>
            <person name="Wu C.S."/>
            <person name="Ke H.M."/>
            <person name="Chang L.Y."/>
            <person name="Hsu C.Y."/>
            <person name="Yang H.T."/>
            <person name="Sudianto E."/>
            <person name="Hsu M.H."/>
            <person name="Wu K.P."/>
            <person name="Wang L.N."/>
            <person name="Leebens-Mack J.H."/>
            <person name="Tsai I.J."/>
        </authorList>
    </citation>
    <scope>NUCLEOTIDE SEQUENCE [LARGE SCALE GENOMIC DNA]</scope>
    <source>
        <strain evidence="5">cv. Chaw 1501</strain>
        <tissue evidence="4">Young leaves</tissue>
    </source>
</reference>
<gene>
    <name evidence="4" type="ORF">CKAN_00227200</name>
</gene>
<proteinExistence type="predicted"/>
<dbReference type="Gene3D" id="3.40.50.300">
    <property type="entry name" value="P-loop containing nucleotide triphosphate hydrolases"/>
    <property type="match status" value="1"/>
</dbReference>
<name>A0A3S3M679_9MAGN</name>
<dbReference type="SUPFAM" id="SSF52058">
    <property type="entry name" value="L domain-like"/>
    <property type="match status" value="1"/>
</dbReference>